<dbReference type="EMBL" id="VSSQ01026900">
    <property type="protein sequence ID" value="MPM75841.1"/>
    <property type="molecule type" value="Genomic_DNA"/>
</dbReference>
<reference evidence="1" key="1">
    <citation type="submission" date="2019-08" db="EMBL/GenBank/DDBJ databases">
        <authorList>
            <person name="Kucharzyk K."/>
            <person name="Murdoch R.W."/>
            <person name="Higgins S."/>
            <person name="Loffler F."/>
        </authorList>
    </citation>
    <scope>NUCLEOTIDE SEQUENCE</scope>
</reference>
<protein>
    <submittedName>
        <fullName evidence="1">Uncharacterized protein</fullName>
    </submittedName>
</protein>
<evidence type="ECO:0000313" key="1">
    <source>
        <dbReference type="EMBL" id="MPM75841.1"/>
    </source>
</evidence>
<proteinExistence type="predicted"/>
<name>A0A645CG13_9ZZZZ</name>
<accession>A0A645CG13</accession>
<gene>
    <name evidence="1" type="ORF">SDC9_122835</name>
</gene>
<comment type="caution">
    <text evidence="1">The sequence shown here is derived from an EMBL/GenBank/DDBJ whole genome shotgun (WGS) entry which is preliminary data.</text>
</comment>
<sequence>MGTRCSLGCTGFFLLRGLPDKVVDNLNSLRPLAIDLLRSINENPVYELVQNGGSQF</sequence>
<organism evidence="1">
    <name type="scientific">bioreactor metagenome</name>
    <dbReference type="NCBI Taxonomy" id="1076179"/>
    <lineage>
        <taxon>unclassified sequences</taxon>
        <taxon>metagenomes</taxon>
        <taxon>ecological metagenomes</taxon>
    </lineage>
</organism>
<dbReference type="AlphaFoldDB" id="A0A645CG13"/>